<gene>
    <name evidence="7" type="ORF">SAMN05216337_1006186</name>
</gene>
<dbReference type="InterPro" id="IPR036188">
    <property type="entry name" value="FAD/NAD-bd_sf"/>
</dbReference>
<evidence type="ECO:0000256" key="2">
    <source>
        <dbReference type="ARBA" id="ARBA00022723"/>
    </source>
</evidence>
<dbReference type="Proteomes" id="UP000199245">
    <property type="component" value="Unassembled WGS sequence"/>
</dbReference>
<dbReference type="PROSITE" id="PS51296">
    <property type="entry name" value="RIESKE"/>
    <property type="match status" value="1"/>
</dbReference>
<feature type="domain" description="Rieske" evidence="6">
    <location>
        <begin position="442"/>
        <end position="527"/>
    </location>
</feature>
<dbReference type="FunFam" id="2.102.10.10:FF:000014">
    <property type="entry name" value="Oxidoreductase, FAD dependent"/>
    <property type="match status" value="1"/>
</dbReference>
<dbReference type="PANTHER" id="PTHR13847">
    <property type="entry name" value="SARCOSINE DEHYDROGENASE-RELATED"/>
    <property type="match status" value="1"/>
</dbReference>
<dbReference type="InterPro" id="IPR006076">
    <property type="entry name" value="FAD-dep_OxRdtase"/>
</dbReference>
<dbReference type="GO" id="GO:0005737">
    <property type="term" value="C:cytoplasm"/>
    <property type="evidence" value="ECO:0007669"/>
    <property type="project" value="TreeGrafter"/>
</dbReference>
<keyword evidence="3" id="KW-0560">Oxidoreductase</keyword>
<accession>A0A1G6QZZ8</accession>
<dbReference type="GO" id="GO:0016491">
    <property type="term" value="F:oxidoreductase activity"/>
    <property type="evidence" value="ECO:0007669"/>
    <property type="project" value="UniProtKB-KW"/>
</dbReference>
<evidence type="ECO:0000256" key="3">
    <source>
        <dbReference type="ARBA" id="ARBA00023002"/>
    </source>
</evidence>
<dbReference type="SUPFAM" id="SSF51905">
    <property type="entry name" value="FAD/NAD(P)-binding domain"/>
    <property type="match status" value="1"/>
</dbReference>
<dbReference type="InterPro" id="IPR017941">
    <property type="entry name" value="Rieske_2Fe-2S"/>
</dbReference>
<dbReference type="Pfam" id="PF01266">
    <property type="entry name" value="DAO"/>
    <property type="match status" value="1"/>
</dbReference>
<dbReference type="PRINTS" id="PR00419">
    <property type="entry name" value="ADXRDTASE"/>
</dbReference>
<dbReference type="Gene3D" id="3.50.50.60">
    <property type="entry name" value="FAD/NAD(P)-binding domain"/>
    <property type="match status" value="1"/>
</dbReference>
<reference evidence="7 8" key="1">
    <citation type="submission" date="2016-10" db="EMBL/GenBank/DDBJ databases">
        <authorList>
            <person name="de Groot N.N."/>
        </authorList>
    </citation>
    <scope>NUCLEOTIDE SEQUENCE [LARGE SCALE GENOMIC DNA]</scope>
    <source>
        <strain evidence="7 8">R5</strain>
    </source>
</reference>
<keyword evidence="5" id="KW-0411">Iron-sulfur</keyword>
<organism evidence="7 8">
    <name type="scientific">Bradyrhizobium brasilense</name>
    <dbReference type="NCBI Taxonomy" id="1419277"/>
    <lineage>
        <taxon>Bacteria</taxon>
        <taxon>Pseudomonadati</taxon>
        <taxon>Pseudomonadota</taxon>
        <taxon>Alphaproteobacteria</taxon>
        <taxon>Hyphomicrobiales</taxon>
        <taxon>Nitrobacteraceae</taxon>
        <taxon>Bradyrhizobium</taxon>
    </lineage>
</organism>
<dbReference type="EMBL" id="FMZW01000006">
    <property type="protein sequence ID" value="SDC97932.1"/>
    <property type="molecule type" value="Genomic_DNA"/>
</dbReference>
<dbReference type="InterPro" id="IPR036922">
    <property type="entry name" value="Rieske_2Fe-2S_sf"/>
</dbReference>
<evidence type="ECO:0000256" key="5">
    <source>
        <dbReference type="ARBA" id="ARBA00023014"/>
    </source>
</evidence>
<dbReference type="Gene3D" id="3.30.9.10">
    <property type="entry name" value="D-Amino Acid Oxidase, subunit A, domain 2"/>
    <property type="match status" value="1"/>
</dbReference>
<dbReference type="Gene3D" id="2.102.10.10">
    <property type="entry name" value="Rieske [2Fe-2S] iron-sulphur domain"/>
    <property type="match status" value="1"/>
</dbReference>
<name>A0A1G6QZZ8_9BRAD</name>
<dbReference type="SUPFAM" id="SSF50022">
    <property type="entry name" value="ISP domain"/>
    <property type="match status" value="1"/>
</dbReference>
<evidence type="ECO:0000259" key="6">
    <source>
        <dbReference type="PROSITE" id="PS51296"/>
    </source>
</evidence>
<dbReference type="PANTHER" id="PTHR13847:SF281">
    <property type="entry name" value="FAD DEPENDENT OXIDOREDUCTASE DOMAIN-CONTAINING PROTEIN"/>
    <property type="match status" value="1"/>
</dbReference>
<dbReference type="Pfam" id="PF00355">
    <property type="entry name" value="Rieske"/>
    <property type="match status" value="1"/>
</dbReference>
<evidence type="ECO:0000313" key="7">
    <source>
        <dbReference type="EMBL" id="SDC97932.1"/>
    </source>
</evidence>
<dbReference type="AlphaFoldDB" id="A0A1G6QZZ8"/>
<dbReference type="GO" id="GO:0051537">
    <property type="term" value="F:2 iron, 2 sulfur cluster binding"/>
    <property type="evidence" value="ECO:0007669"/>
    <property type="project" value="UniProtKB-KW"/>
</dbReference>
<keyword evidence="1" id="KW-0001">2Fe-2S</keyword>
<proteinExistence type="predicted"/>
<evidence type="ECO:0000256" key="1">
    <source>
        <dbReference type="ARBA" id="ARBA00022714"/>
    </source>
</evidence>
<protein>
    <submittedName>
        <fullName evidence="7">Glycine/D-amino acid oxidase</fullName>
    </submittedName>
</protein>
<evidence type="ECO:0000313" key="8">
    <source>
        <dbReference type="Proteomes" id="UP000199245"/>
    </source>
</evidence>
<dbReference type="GO" id="GO:0046872">
    <property type="term" value="F:metal ion binding"/>
    <property type="evidence" value="ECO:0007669"/>
    <property type="project" value="UniProtKB-KW"/>
</dbReference>
<sequence>MMVGRLVRPQELAQTGRVLPLWVEFNMVSTSLWMETEILPEVGALKGDVQCDVAVVGSGIAGLSTAYELMKRGRSVIVIDRKGIASGMTARTSAHLAPLCDDLMSEFRKLRRAEAAKLFYESQAAAVDRIEEIQTSEKIACDFLRLDGYLFQGNGMPADIFDEELEAVREVGAPVHRLVGVPLKGCESRHVLRYPRQAKFHPLKYLAGLAAACASGSVRFFANSPVEEVAEHDGGVTLRTSQGQITAAHAVIATNASIADRFQLHTKVAPYRTYVLAFAIARGELPDALYWDTEDPYHYVRLQTGPEEVDFVLVGGEDHKSGEANDADQRFARLENWARELIPALDRITHRWSGQVLDTIDYAGFIGREPGSERIYLAMGDSGQGLTHGVMGAMLNTALILGEDHPWKSVYAPDRKPLAAARNFLRENMTILQNLAEYVAPGEIASLEKLQPGEGAILRRGLEKIAAYKDKAGELHLYSASCTHIGCHLHWNSFESCWDCPCHGSIFAPNGRPINAPAVSALRPVKV</sequence>
<evidence type="ECO:0000256" key="4">
    <source>
        <dbReference type="ARBA" id="ARBA00023004"/>
    </source>
</evidence>
<keyword evidence="2" id="KW-0479">Metal-binding</keyword>
<keyword evidence="4" id="KW-0408">Iron</keyword>